<dbReference type="SMART" id="SM01086">
    <property type="entry name" value="ClpB_D2-small"/>
    <property type="match status" value="1"/>
</dbReference>
<protein>
    <submittedName>
        <fullName evidence="8">ATPase with chaperone activity, ATP-binding subunit</fullName>
    </submittedName>
</protein>
<dbReference type="AlphaFoldDB" id="A0A0G0GBG9"/>
<feature type="domain" description="Clp R" evidence="7">
    <location>
        <begin position="175"/>
        <end position="313"/>
    </location>
</feature>
<dbReference type="InterPro" id="IPR003593">
    <property type="entry name" value="AAA+_ATPase"/>
</dbReference>
<dbReference type="Pfam" id="PF07724">
    <property type="entry name" value="AAA_2"/>
    <property type="match status" value="1"/>
</dbReference>
<evidence type="ECO:0000256" key="6">
    <source>
        <dbReference type="SAM" id="Phobius"/>
    </source>
</evidence>
<dbReference type="InterPro" id="IPR041546">
    <property type="entry name" value="ClpA/ClpB_AAA_lid"/>
</dbReference>
<dbReference type="InterPro" id="IPR050130">
    <property type="entry name" value="ClpA_ClpB"/>
</dbReference>
<dbReference type="PATRIC" id="fig|1619046.3.peg.763"/>
<dbReference type="SUPFAM" id="SSF81923">
    <property type="entry name" value="Double Clp-N motif"/>
    <property type="match status" value="1"/>
</dbReference>
<dbReference type="PRINTS" id="PR00300">
    <property type="entry name" value="CLPPROTEASEA"/>
</dbReference>
<evidence type="ECO:0000256" key="2">
    <source>
        <dbReference type="ARBA" id="ARBA00022741"/>
    </source>
</evidence>
<dbReference type="Proteomes" id="UP000034849">
    <property type="component" value="Unassembled WGS sequence"/>
</dbReference>
<gene>
    <name evidence="8" type="ORF">US42_C0011G0045</name>
</gene>
<dbReference type="EMBL" id="LBSX01000011">
    <property type="protein sequence ID" value="KKQ27307.1"/>
    <property type="molecule type" value="Genomic_DNA"/>
</dbReference>
<name>A0A0G0GBG9_9BACT</name>
<keyword evidence="3 8" id="KW-0067">ATP-binding</keyword>
<reference evidence="8 9" key="1">
    <citation type="journal article" date="2015" name="Nature">
        <title>rRNA introns, odd ribosomes, and small enigmatic genomes across a large radiation of phyla.</title>
        <authorList>
            <person name="Brown C.T."/>
            <person name="Hug L.A."/>
            <person name="Thomas B.C."/>
            <person name="Sharon I."/>
            <person name="Castelle C.J."/>
            <person name="Singh A."/>
            <person name="Wilkins M.J."/>
            <person name="Williams K.H."/>
            <person name="Banfield J.F."/>
        </authorList>
    </citation>
    <scope>NUCLEOTIDE SEQUENCE [LARGE SCALE GENOMIC DNA]</scope>
</reference>
<evidence type="ECO:0000256" key="5">
    <source>
        <dbReference type="PROSITE-ProRule" id="PRU01251"/>
    </source>
</evidence>
<dbReference type="Pfam" id="PF02861">
    <property type="entry name" value="Clp_N"/>
    <property type="match status" value="1"/>
</dbReference>
<dbReference type="InterPro" id="IPR003959">
    <property type="entry name" value="ATPase_AAA_core"/>
</dbReference>
<keyword evidence="6" id="KW-0812">Transmembrane</keyword>
<keyword evidence="2" id="KW-0547">Nucleotide-binding</keyword>
<dbReference type="GO" id="GO:0005737">
    <property type="term" value="C:cytoplasm"/>
    <property type="evidence" value="ECO:0007669"/>
    <property type="project" value="TreeGrafter"/>
</dbReference>
<sequence length="919" mass="104038">MLFDKAKPINILSCNVCKNTGVHGILRCPECAGMSMGVFLYHKFLYWGKPINLYHISLRRARRRLEYLRILGSFIFSFGLLILFFYNIYLLKWWDLLYTFDFWFNGPVLATLFWLALIGFCYLFYRLIVLGKAPEIVDIVSYKDANKNTLETEENNLLQNWTSATKMPRYKRKDISATFTEENLSVLEEAYFLAKKSGAAEITSFHIFYSLLSSSRVSTVFLRLGVPIKLLQAQLANYFVKSTDKQLPKVGNDLEQILFRAYQLARNARQEYVHVTELLLAVVLDSQVIQEMLYDFKIDKDKLANVTEWLRIHERLRRQYYKFQKAAAHRSKHGLDRAMTAVATPYLNSFSQDLTMAAKYGYLAPCVGRDEEIKEIFRIIEGGRQSVALVGERGVGKMSIIEGIAQKMIEDDVPDRLKDKRLVQLSTANLLAGTTASGAEERLIRIMHEVGRAKNIILFIKNIDDLVGVSDSVDGGVDVSQTLAEYLGPGKFLTFSTATTANYNKRVLNTELGTVLSRVDIKEMNDNQSVQVLESKVGHVEYKNNVFFSYEALASCVKMAKTYLHEQNLPESALLIMSEAASLVRSERGENQLVDGEAVAEVISKKTGVPITSLTENESEKLLRLEQKMHERVIGQDEAVKLIANALRRARVDIRSQKRPIANFLFLGPTGVGKTELAKTIAEVYFGGEDKMVRIDMSEFQDKSSIYRLLGQPGQQGSGLLTEAVRQHPFSLVLLDEMEKADPDVLNLFLQVFDDGRLTDSTGRVIDFTNTIIIATSNAGTGFVQEQFSQGVSLESIRQQLVKHELKQYYRPEFLNRFDGIILFKTLTRYEIMQVAKIMLLQVGKDLEKRGVELKIADSALEALANVGYDPEFGARPMRRAIQDTVENSLAELILENKLARRDVVTIGGDLKVLVEKAK</sequence>
<dbReference type="FunFam" id="3.40.50.300:FF:000025">
    <property type="entry name" value="ATP-dependent Clp protease subunit"/>
    <property type="match status" value="1"/>
</dbReference>
<accession>A0A0G0GBG9</accession>
<dbReference type="InterPro" id="IPR001270">
    <property type="entry name" value="ClpA/B"/>
</dbReference>
<comment type="caution">
    <text evidence="8">The sequence shown here is derived from an EMBL/GenBank/DDBJ whole genome shotgun (WGS) entry which is preliminary data.</text>
</comment>
<dbReference type="PROSITE" id="PS51903">
    <property type="entry name" value="CLP_R"/>
    <property type="match status" value="1"/>
</dbReference>
<dbReference type="Gene3D" id="1.10.8.60">
    <property type="match status" value="2"/>
</dbReference>
<feature type="transmembrane region" description="Helical" evidence="6">
    <location>
        <begin position="102"/>
        <end position="125"/>
    </location>
</feature>
<dbReference type="InterPro" id="IPR004176">
    <property type="entry name" value="Clp_R_N"/>
</dbReference>
<dbReference type="GO" id="GO:0005524">
    <property type="term" value="F:ATP binding"/>
    <property type="evidence" value="ECO:0007669"/>
    <property type="project" value="UniProtKB-KW"/>
</dbReference>
<dbReference type="Pfam" id="PF10431">
    <property type="entry name" value="ClpB_D2-small"/>
    <property type="match status" value="1"/>
</dbReference>
<dbReference type="PANTHER" id="PTHR11638">
    <property type="entry name" value="ATP-DEPENDENT CLP PROTEASE"/>
    <property type="match status" value="1"/>
</dbReference>
<evidence type="ECO:0000256" key="3">
    <source>
        <dbReference type="ARBA" id="ARBA00022840"/>
    </source>
</evidence>
<evidence type="ECO:0000256" key="1">
    <source>
        <dbReference type="ARBA" id="ARBA00022737"/>
    </source>
</evidence>
<dbReference type="Gene3D" id="1.10.1780.10">
    <property type="entry name" value="Clp, N-terminal domain"/>
    <property type="match status" value="1"/>
</dbReference>
<keyword evidence="6" id="KW-0472">Membrane</keyword>
<keyword evidence="6" id="KW-1133">Transmembrane helix</keyword>
<dbReference type="CDD" id="cd19499">
    <property type="entry name" value="RecA-like_ClpB_Hsp104-like"/>
    <property type="match status" value="1"/>
</dbReference>
<dbReference type="InterPro" id="IPR027417">
    <property type="entry name" value="P-loop_NTPase"/>
</dbReference>
<proteinExistence type="predicted"/>
<dbReference type="Gene3D" id="3.40.50.300">
    <property type="entry name" value="P-loop containing nucleotide triphosphate hydrolases"/>
    <property type="match status" value="2"/>
</dbReference>
<feature type="transmembrane region" description="Helical" evidence="6">
    <location>
        <begin position="67"/>
        <end position="90"/>
    </location>
</feature>
<dbReference type="SMART" id="SM00382">
    <property type="entry name" value="AAA"/>
    <property type="match status" value="2"/>
</dbReference>
<dbReference type="Pfam" id="PF00004">
    <property type="entry name" value="AAA"/>
    <property type="match status" value="1"/>
</dbReference>
<dbReference type="PANTHER" id="PTHR11638:SF18">
    <property type="entry name" value="HEAT SHOCK PROTEIN 104"/>
    <property type="match status" value="1"/>
</dbReference>
<dbReference type="GO" id="GO:0016887">
    <property type="term" value="F:ATP hydrolysis activity"/>
    <property type="evidence" value="ECO:0007669"/>
    <property type="project" value="InterPro"/>
</dbReference>
<evidence type="ECO:0000313" key="9">
    <source>
        <dbReference type="Proteomes" id="UP000034849"/>
    </source>
</evidence>
<evidence type="ECO:0000256" key="4">
    <source>
        <dbReference type="ARBA" id="ARBA00023186"/>
    </source>
</evidence>
<keyword evidence="1 5" id="KW-0677">Repeat</keyword>
<dbReference type="STRING" id="1619046.US42_C0011G0045"/>
<evidence type="ECO:0000259" key="7">
    <source>
        <dbReference type="PROSITE" id="PS51903"/>
    </source>
</evidence>
<dbReference type="SUPFAM" id="SSF52540">
    <property type="entry name" value="P-loop containing nucleoside triphosphate hydrolases"/>
    <property type="match status" value="2"/>
</dbReference>
<evidence type="ECO:0000313" key="8">
    <source>
        <dbReference type="EMBL" id="KKQ27307.1"/>
    </source>
</evidence>
<dbReference type="Pfam" id="PF17871">
    <property type="entry name" value="AAA_lid_9"/>
    <property type="match status" value="1"/>
</dbReference>
<keyword evidence="4" id="KW-0143">Chaperone</keyword>
<organism evidence="8 9">
    <name type="scientific">Candidatus Magasanikbacteria bacterium GW2011_GWC2_37_14</name>
    <dbReference type="NCBI Taxonomy" id="1619046"/>
    <lineage>
        <taxon>Bacteria</taxon>
        <taxon>Candidatus Magasanikiibacteriota</taxon>
    </lineage>
</organism>
<dbReference type="InterPro" id="IPR019489">
    <property type="entry name" value="Clp_ATPase_C"/>
</dbReference>
<dbReference type="GO" id="GO:0034605">
    <property type="term" value="P:cellular response to heat"/>
    <property type="evidence" value="ECO:0007669"/>
    <property type="project" value="TreeGrafter"/>
</dbReference>
<dbReference type="InterPro" id="IPR036628">
    <property type="entry name" value="Clp_N_dom_sf"/>
</dbReference>